<dbReference type="Proteomes" id="UP000198418">
    <property type="component" value="Unassembled WGS sequence"/>
</dbReference>
<dbReference type="GO" id="GO:0003677">
    <property type="term" value="F:DNA binding"/>
    <property type="evidence" value="ECO:0007669"/>
    <property type="project" value="InterPro"/>
</dbReference>
<evidence type="ECO:0000313" key="3">
    <source>
        <dbReference type="EMBL" id="SNB69359.1"/>
    </source>
</evidence>
<dbReference type="InterPro" id="IPR046367">
    <property type="entry name" value="GapR-like_DNA-bd"/>
</dbReference>
<organism evidence="3 4">
    <name type="scientific">Rhodoblastus acidophilus</name>
    <name type="common">Rhodopseudomonas acidophila</name>
    <dbReference type="NCBI Taxonomy" id="1074"/>
    <lineage>
        <taxon>Bacteria</taxon>
        <taxon>Pseudomonadati</taxon>
        <taxon>Pseudomonadota</taxon>
        <taxon>Alphaproteobacteria</taxon>
        <taxon>Hyphomicrobiales</taxon>
        <taxon>Rhodoblastaceae</taxon>
        <taxon>Rhodoblastus</taxon>
    </lineage>
</organism>
<evidence type="ECO:0000256" key="1">
    <source>
        <dbReference type="SAM" id="Coils"/>
    </source>
</evidence>
<feature type="domain" description="GapR-like DNA-binding" evidence="2">
    <location>
        <begin position="114"/>
        <end position="183"/>
    </location>
</feature>
<dbReference type="NCBIfam" id="NF010247">
    <property type="entry name" value="PRK13694.1"/>
    <property type="match status" value="1"/>
</dbReference>
<dbReference type="EMBL" id="FYDG01000003">
    <property type="protein sequence ID" value="SNB69359.1"/>
    <property type="molecule type" value="Genomic_DNA"/>
</dbReference>
<proteinExistence type="predicted"/>
<protein>
    <submittedName>
        <fullName evidence="3">Uncharacterized conserved protein, UPF0335 family</fullName>
    </submittedName>
</protein>
<name>A0A212RAT9_RHOAC</name>
<reference evidence="4" key="1">
    <citation type="submission" date="2017-06" db="EMBL/GenBank/DDBJ databases">
        <authorList>
            <person name="Varghese N."/>
            <person name="Submissions S."/>
        </authorList>
    </citation>
    <scope>NUCLEOTIDE SEQUENCE [LARGE SCALE GENOMIC DNA]</scope>
    <source>
        <strain evidence="4">DSM 137</strain>
    </source>
</reference>
<keyword evidence="4" id="KW-1185">Reference proteome</keyword>
<keyword evidence="1" id="KW-0175">Coiled coil</keyword>
<evidence type="ECO:0000313" key="4">
    <source>
        <dbReference type="Proteomes" id="UP000198418"/>
    </source>
</evidence>
<dbReference type="Pfam" id="PF10073">
    <property type="entry name" value="GapR_DNA-bd"/>
    <property type="match status" value="1"/>
</dbReference>
<accession>A0A212RAT9</accession>
<feature type="coiled-coil region" evidence="1">
    <location>
        <begin position="116"/>
        <end position="143"/>
    </location>
</feature>
<sequence length="184" mass="20052">MINASPPQIMAAVAAASRLVGLDSSTLGTPIAEGLMYRARYVALAALIEALPGANAKELAKRVQLTKRNALELLHSSVAKAAWWRESAVHEVADAVRQVAPDPEEAAGASVDGGHLKAFIERIERLEEEKKAIADDIRDVYAEAKGNGYDAKIMRKIIALRRLDPNLRREEEEILDLYLASLGE</sequence>
<dbReference type="AlphaFoldDB" id="A0A212RAT9"/>
<evidence type="ECO:0000259" key="2">
    <source>
        <dbReference type="Pfam" id="PF10073"/>
    </source>
</evidence>
<gene>
    <name evidence="3" type="ORF">SAMN06265338_103205</name>
</gene>